<dbReference type="GO" id="GO:0005524">
    <property type="term" value="F:ATP binding"/>
    <property type="evidence" value="ECO:0007669"/>
    <property type="project" value="UniProtKB-KW"/>
</dbReference>
<dbReference type="PANTHER" id="PTHR11441:SF0">
    <property type="entry name" value="THYMIDINE KINASE, CYTOSOLIC"/>
    <property type="match status" value="1"/>
</dbReference>
<feature type="binding site" evidence="11">
    <location>
        <begin position="169"/>
        <end position="172"/>
    </location>
    <ligand>
        <name>substrate</name>
    </ligand>
</feature>
<dbReference type="SUPFAM" id="SSF57716">
    <property type="entry name" value="Glucocorticoid receptor-like (DNA-binding domain)"/>
    <property type="match status" value="1"/>
</dbReference>
<dbReference type="EMBL" id="PP777464">
    <property type="protein sequence ID" value="XBS49349.1"/>
    <property type="molecule type" value="Genomic_DNA"/>
</dbReference>
<keyword evidence="5 12" id="KW-0808">Transferase</keyword>
<feature type="active site" description="Proton acceptor" evidence="10">
    <location>
        <position position="90"/>
    </location>
</feature>
<reference evidence="14" key="1">
    <citation type="submission" date="2024-05" db="EMBL/GenBank/DDBJ databases">
        <authorList>
            <person name="Badawy S."/>
            <person name="Skurnik M."/>
        </authorList>
    </citation>
    <scope>NUCLEOTIDE SEQUENCE</scope>
</reference>
<keyword evidence="4 12" id="KW-0237">DNA synthesis</keyword>
<evidence type="ECO:0000256" key="10">
    <source>
        <dbReference type="PIRSR" id="PIRSR035805-1"/>
    </source>
</evidence>
<dbReference type="Gene3D" id="3.30.60.20">
    <property type="match status" value="1"/>
</dbReference>
<keyword evidence="8 12" id="KW-0067">ATP-binding</keyword>
<dbReference type="EC" id="2.7.1.21" evidence="2 12"/>
<dbReference type="PANTHER" id="PTHR11441">
    <property type="entry name" value="THYMIDINE KINASE"/>
    <property type="match status" value="1"/>
</dbReference>
<evidence type="ECO:0000256" key="1">
    <source>
        <dbReference type="ARBA" id="ARBA00007587"/>
    </source>
</evidence>
<evidence type="ECO:0000256" key="13">
    <source>
        <dbReference type="RuleBase" id="RU004165"/>
    </source>
</evidence>
<dbReference type="PIRSF" id="PIRSF035805">
    <property type="entry name" value="TK_cell"/>
    <property type="match status" value="1"/>
</dbReference>
<evidence type="ECO:0000313" key="14">
    <source>
        <dbReference type="EMBL" id="XBS49349.1"/>
    </source>
</evidence>
<dbReference type="InterPro" id="IPR020633">
    <property type="entry name" value="Thymidine_kinase_CS"/>
</dbReference>
<dbReference type="Gene3D" id="3.40.50.300">
    <property type="entry name" value="P-loop containing nucleotide triphosphate hydrolases"/>
    <property type="match status" value="1"/>
</dbReference>
<feature type="binding site" evidence="11">
    <location>
        <position position="177"/>
    </location>
    <ligand>
        <name>substrate</name>
    </ligand>
</feature>
<comment type="catalytic activity">
    <reaction evidence="9 12">
        <text>thymidine + ATP = dTMP + ADP + H(+)</text>
        <dbReference type="Rhea" id="RHEA:19129"/>
        <dbReference type="ChEBI" id="CHEBI:15378"/>
        <dbReference type="ChEBI" id="CHEBI:17748"/>
        <dbReference type="ChEBI" id="CHEBI:30616"/>
        <dbReference type="ChEBI" id="CHEBI:63528"/>
        <dbReference type="ChEBI" id="CHEBI:456216"/>
        <dbReference type="EC" id="2.7.1.21"/>
    </reaction>
</comment>
<evidence type="ECO:0000256" key="3">
    <source>
        <dbReference type="ARBA" id="ARBA00020079"/>
    </source>
</evidence>
<dbReference type="NCBIfam" id="NF003300">
    <property type="entry name" value="PRK04296.1-5"/>
    <property type="match status" value="1"/>
</dbReference>
<evidence type="ECO:0000256" key="12">
    <source>
        <dbReference type="RuleBase" id="RU000544"/>
    </source>
</evidence>
<dbReference type="Pfam" id="PF00265">
    <property type="entry name" value="TK"/>
    <property type="match status" value="1"/>
</dbReference>
<evidence type="ECO:0000256" key="4">
    <source>
        <dbReference type="ARBA" id="ARBA00022634"/>
    </source>
</evidence>
<keyword evidence="7 12" id="KW-0418">Kinase</keyword>
<evidence type="ECO:0000256" key="9">
    <source>
        <dbReference type="ARBA" id="ARBA00048254"/>
    </source>
</evidence>
<comment type="similarity">
    <text evidence="1 13">Belongs to the thymidine kinase family.</text>
</comment>
<dbReference type="GO" id="GO:0004797">
    <property type="term" value="F:thymidine kinase activity"/>
    <property type="evidence" value="ECO:0007669"/>
    <property type="project" value="UniProtKB-EC"/>
</dbReference>
<protein>
    <recommendedName>
        <fullName evidence="3 12">Thymidine kinase</fullName>
        <ecNumber evidence="2 12">2.7.1.21</ecNumber>
    </recommendedName>
</protein>
<evidence type="ECO:0000256" key="7">
    <source>
        <dbReference type="ARBA" id="ARBA00022777"/>
    </source>
</evidence>
<dbReference type="SUPFAM" id="SSF52540">
    <property type="entry name" value="P-loop containing nucleoside triphosphate hydrolases"/>
    <property type="match status" value="1"/>
</dbReference>
<evidence type="ECO:0000256" key="8">
    <source>
        <dbReference type="ARBA" id="ARBA00022840"/>
    </source>
</evidence>
<dbReference type="GO" id="GO:0046104">
    <property type="term" value="P:thymidine metabolic process"/>
    <property type="evidence" value="ECO:0007669"/>
    <property type="project" value="TreeGrafter"/>
</dbReference>
<organism evidence="14">
    <name type="scientific">Escherichia phage fEgEco12</name>
    <dbReference type="NCBI Taxonomy" id="3158837"/>
    <lineage>
        <taxon>Viruses</taxon>
        <taxon>Duplodnaviria</taxon>
        <taxon>Heunggongvirae</taxon>
        <taxon>Uroviricota</taxon>
        <taxon>Caudoviricetes</taxon>
    </lineage>
</organism>
<dbReference type="PROSITE" id="PS00603">
    <property type="entry name" value="TK_CELLULAR_TYPE"/>
    <property type="match status" value="1"/>
</dbReference>
<keyword evidence="6 12" id="KW-0547">Nucleotide-binding</keyword>
<dbReference type="GO" id="GO:0071897">
    <property type="term" value="P:DNA biosynthetic process"/>
    <property type="evidence" value="ECO:0007669"/>
    <property type="project" value="UniProtKB-KW"/>
</dbReference>
<evidence type="ECO:0000256" key="2">
    <source>
        <dbReference type="ARBA" id="ARBA00012118"/>
    </source>
</evidence>
<proteinExistence type="inferred from homology"/>
<sequence length="194" mass="21974">MGKLVYYYGSMSSGKSTHLLQKAYNHKKNGMKVIYLTSALDDRYGTGKITSRIGIEAVAEVIPKNDISVLLKVKETLKNDVDINSIYVDECQFLNREQIDHLADIADNYGVDVSCYGIRTDFESNLFEGSQRLFEIADDIHELKNVCENQKCGKEATMNARIVESTDKVFIGGDESYKSLCRTCYMDYMRNKNG</sequence>
<evidence type="ECO:0000256" key="11">
    <source>
        <dbReference type="PIRSR" id="PIRSR035805-2"/>
    </source>
</evidence>
<dbReference type="InterPro" id="IPR027417">
    <property type="entry name" value="P-loop_NTPase"/>
</dbReference>
<dbReference type="InterPro" id="IPR001267">
    <property type="entry name" value="Thymidine_kinase"/>
</dbReference>
<evidence type="ECO:0000256" key="5">
    <source>
        <dbReference type="ARBA" id="ARBA00022679"/>
    </source>
</evidence>
<dbReference type="HAMAP" id="MF_00124">
    <property type="entry name" value="Thymidine_kinase"/>
    <property type="match status" value="1"/>
</dbReference>
<accession>A0AAU7PGL1</accession>
<name>A0AAU7PGL1_9CAUD</name>
<evidence type="ECO:0000256" key="6">
    <source>
        <dbReference type="ARBA" id="ARBA00022741"/>
    </source>
</evidence>